<dbReference type="Proteomes" id="UP001236369">
    <property type="component" value="Unassembled WGS sequence"/>
</dbReference>
<evidence type="ECO:0000313" key="4">
    <source>
        <dbReference type="EMBL" id="MDQ0442279.1"/>
    </source>
</evidence>
<dbReference type="InterPro" id="IPR009967">
    <property type="entry name" value="Flagellum_FlbT"/>
</dbReference>
<evidence type="ECO:0000256" key="1">
    <source>
        <dbReference type="ARBA" id="ARBA00022491"/>
    </source>
</evidence>
<reference evidence="4 5" key="1">
    <citation type="submission" date="2023-07" db="EMBL/GenBank/DDBJ databases">
        <title>Genomic Encyclopedia of Type Strains, Phase IV (KMG-IV): sequencing the most valuable type-strain genomes for metagenomic binning, comparative biology and taxonomic classification.</title>
        <authorList>
            <person name="Goeker M."/>
        </authorList>
    </citation>
    <scope>NUCLEOTIDE SEQUENCE [LARGE SCALE GENOMIC DNA]</scope>
    <source>
        <strain evidence="4 5">DSM 19562</strain>
    </source>
</reference>
<dbReference type="Pfam" id="PF07378">
    <property type="entry name" value="FlbT"/>
    <property type="match status" value="1"/>
</dbReference>
<evidence type="ECO:0000256" key="3">
    <source>
        <dbReference type="ARBA" id="ARBA00022884"/>
    </source>
</evidence>
<keyword evidence="3" id="KW-0694">RNA-binding</keyword>
<evidence type="ECO:0000256" key="2">
    <source>
        <dbReference type="ARBA" id="ARBA00022795"/>
    </source>
</evidence>
<evidence type="ECO:0000313" key="5">
    <source>
        <dbReference type="Proteomes" id="UP001236369"/>
    </source>
</evidence>
<proteinExistence type="predicted"/>
<accession>A0ABU0HIX8</accession>
<comment type="caution">
    <text evidence="4">The sequence shown here is derived from an EMBL/GenBank/DDBJ whole genome shotgun (WGS) entry which is preliminary data.</text>
</comment>
<organism evidence="4 5">
    <name type="scientific">Methylobacterium persicinum</name>
    <dbReference type="NCBI Taxonomy" id="374426"/>
    <lineage>
        <taxon>Bacteria</taxon>
        <taxon>Pseudomonadati</taxon>
        <taxon>Pseudomonadota</taxon>
        <taxon>Alphaproteobacteria</taxon>
        <taxon>Hyphomicrobiales</taxon>
        <taxon>Methylobacteriaceae</taxon>
        <taxon>Methylobacterium</taxon>
    </lineage>
</organism>
<protein>
    <submittedName>
        <fullName evidence="4">Flagellar protein FlbT</fullName>
    </submittedName>
</protein>
<dbReference type="EMBL" id="JAUSVV010000003">
    <property type="protein sequence ID" value="MDQ0442279.1"/>
    <property type="molecule type" value="Genomic_DNA"/>
</dbReference>
<keyword evidence="1" id="KW-0678">Repressor</keyword>
<keyword evidence="4" id="KW-0282">Flagellum</keyword>
<keyword evidence="4" id="KW-0966">Cell projection</keyword>
<keyword evidence="4" id="KW-0969">Cilium</keyword>
<keyword evidence="2" id="KW-1005">Bacterial flagellum biogenesis</keyword>
<name>A0ABU0HIX8_9HYPH</name>
<dbReference type="RefSeq" id="WP_238248160.1">
    <property type="nucleotide sequence ID" value="NZ_BPQX01000015.1"/>
</dbReference>
<sequence length="137" mass="15221">MPLKIELKPDERLIIGNAAIRNGPRRASFVIETNTKFLRETDIITASEADTPCKQLYFALTVMYLADDPTLAENSFVEQANALMEAAPSMRPYIAAIYDQIQAGDLYRALKRGKDLLAYEEKLRSLLDTAGEPATAP</sequence>
<keyword evidence="5" id="KW-1185">Reference proteome</keyword>
<gene>
    <name evidence="4" type="ORF">QO016_001773</name>
</gene>